<dbReference type="CDD" id="cd02851">
    <property type="entry name" value="E_set_GO_C"/>
    <property type="match status" value="1"/>
</dbReference>
<evidence type="ECO:0000313" key="5">
    <source>
        <dbReference type="Proteomes" id="UP001172101"/>
    </source>
</evidence>
<dbReference type="EMBL" id="JAUIRO010000003">
    <property type="protein sequence ID" value="KAK0723258.1"/>
    <property type="molecule type" value="Genomic_DNA"/>
</dbReference>
<dbReference type="SUPFAM" id="SSF81296">
    <property type="entry name" value="E set domains"/>
    <property type="match status" value="1"/>
</dbReference>
<evidence type="ECO:0000256" key="1">
    <source>
        <dbReference type="ARBA" id="ARBA00022729"/>
    </source>
</evidence>
<dbReference type="InterPro" id="IPR015202">
    <property type="entry name" value="GO-like_E_set"/>
</dbReference>
<organism evidence="4 5">
    <name type="scientific">Lasiosphaeria miniovina</name>
    <dbReference type="NCBI Taxonomy" id="1954250"/>
    <lineage>
        <taxon>Eukaryota</taxon>
        <taxon>Fungi</taxon>
        <taxon>Dikarya</taxon>
        <taxon>Ascomycota</taxon>
        <taxon>Pezizomycotina</taxon>
        <taxon>Sordariomycetes</taxon>
        <taxon>Sordariomycetidae</taxon>
        <taxon>Sordariales</taxon>
        <taxon>Lasiosphaeriaceae</taxon>
        <taxon>Lasiosphaeria</taxon>
    </lineage>
</organism>
<keyword evidence="1" id="KW-0732">Signal</keyword>
<dbReference type="Gene3D" id="2.120.10.80">
    <property type="entry name" value="Kelch-type beta propeller"/>
    <property type="match status" value="1"/>
</dbReference>
<dbReference type="Gene3D" id="2.60.40.10">
    <property type="entry name" value="Immunoglobulins"/>
    <property type="match status" value="1"/>
</dbReference>
<name>A0AA40E5J2_9PEZI</name>
<dbReference type="AlphaFoldDB" id="A0AA40E5J2"/>
<keyword evidence="5" id="KW-1185">Reference proteome</keyword>
<dbReference type="InterPro" id="IPR013783">
    <property type="entry name" value="Ig-like_fold"/>
</dbReference>
<feature type="domain" description="Glyoxal oxidase N-terminal" evidence="2">
    <location>
        <begin position="192"/>
        <end position="272"/>
    </location>
</feature>
<proteinExistence type="predicted"/>
<dbReference type="Proteomes" id="UP001172101">
    <property type="component" value="Unassembled WGS sequence"/>
</dbReference>
<dbReference type="GeneID" id="85330559"/>
<dbReference type="Gene3D" id="2.130.10.80">
    <property type="entry name" value="Galactose oxidase/kelch, beta-propeller"/>
    <property type="match status" value="1"/>
</dbReference>
<dbReference type="InterPro" id="IPR011043">
    <property type="entry name" value="Gal_Oxase/kelch_b-propeller"/>
</dbReference>
<dbReference type="InterPro" id="IPR037293">
    <property type="entry name" value="Gal_Oxidase_central_sf"/>
</dbReference>
<accession>A0AA40E5J2</accession>
<dbReference type="InterPro" id="IPR009880">
    <property type="entry name" value="Glyoxal_oxidase_N"/>
</dbReference>
<dbReference type="PANTHER" id="PTHR32208">
    <property type="entry name" value="SECRETED PROTEIN-RELATED"/>
    <property type="match status" value="1"/>
</dbReference>
<dbReference type="InterPro" id="IPR014756">
    <property type="entry name" value="Ig_E-set"/>
</dbReference>
<dbReference type="InterPro" id="IPR015915">
    <property type="entry name" value="Kelch-typ_b-propeller"/>
</dbReference>
<evidence type="ECO:0000259" key="2">
    <source>
        <dbReference type="Pfam" id="PF07250"/>
    </source>
</evidence>
<dbReference type="RefSeq" id="XP_060299182.1">
    <property type="nucleotide sequence ID" value="XM_060447289.1"/>
</dbReference>
<sequence>MTHISAISKVARKARIFSNSTGHTLAAISDPATSTVEAHNVTQTHHNVFCPGLSLDASGHPVVTGGSTSTSIYDPITESWVVGPALTTGRGYYSQATLSDGRIFTIGGSWSGGASTPKNGETLSFSLSSSGWAPLPNGMGAHLAAGARADSRDAMNGNAIMFSALSPATSAAHLISLPPGGATFSTLTVSRLEDMHHPRTSSNSVVLPKGDVFIVGGASYAKPWSDVHATLVPELFSAGTHTFAPLACMAVARKYHSVAVLLPDATVLVGGGGLCWEPYDGDEAGINHLDLQVYEPGYLWGGDGLWVEHRPRIVEISNTDGQVREFTIVRYASATHATNTDQRRIRLDATATPVDVVAAQEGVKERQVYEMQVPHDAGIAVPGYWMLFAISSAGVPSVAETIFIRLA</sequence>
<dbReference type="SUPFAM" id="SSF50965">
    <property type="entry name" value="Galactose oxidase, central domain"/>
    <property type="match status" value="1"/>
</dbReference>
<evidence type="ECO:0008006" key="6">
    <source>
        <dbReference type="Google" id="ProtNLM"/>
    </source>
</evidence>
<dbReference type="PANTHER" id="PTHR32208:SF68">
    <property type="entry name" value="GALACTOSE OXIDASE"/>
    <property type="match status" value="1"/>
</dbReference>
<feature type="domain" description="Galactose oxidase-like Early set" evidence="3">
    <location>
        <begin position="318"/>
        <end position="402"/>
    </location>
</feature>
<evidence type="ECO:0000313" key="4">
    <source>
        <dbReference type="EMBL" id="KAK0723258.1"/>
    </source>
</evidence>
<dbReference type="Pfam" id="PF07250">
    <property type="entry name" value="Glyoxal_oxid_N"/>
    <property type="match status" value="1"/>
</dbReference>
<reference evidence="4" key="1">
    <citation type="submission" date="2023-06" db="EMBL/GenBank/DDBJ databases">
        <title>Genome-scale phylogeny and comparative genomics of the fungal order Sordariales.</title>
        <authorList>
            <consortium name="Lawrence Berkeley National Laboratory"/>
            <person name="Hensen N."/>
            <person name="Bonometti L."/>
            <person name="Westerberg I."/>
            <person name="Brannstrom I.O."/>
            <person name="Guillou S."/>
            <person name="Cros-Aarteil S."/>
            <person name="Calhoun S."/>
            <person name="Haridas S."/>
            <person name="Kuo A."/>
            <person name="Mondo S."/>
            <person name="Pangilinan J."/>
            <person name="Riley R."/>
            <person name="LaButti K."/>
            <person name="Andreopoulos B."/>
            <person name="Lipzen A."/>
            <person name="Chen C."/>
            <person name="Yanf M."/>
            <person name="Daum C."/>
            <person name="Ng V."/>
            <person name="Clum A."/>
            <person name="Steindorff A."/>
            <person name="Ohm R."/>
            <person name="Martin F."/>
            <person name="Silar P."/>
            <person name="Natvig D."/>
            <person name="Lalanne C."/>
            <person name="Gautier V."/>
            <person name="Ament-velasquez S.L."/>
            <person name="Kruys A."/>
            <person name="Hutchinson M.I."/>
            <person name="Powell A.J."/>
            <person name="Barry K."/>
            <person name="Miller A.N."/>
            <person name="Grigoriev I.V."/>
            <person name="Debuchy R."/>
            <person name="Gladieux P."/>
            <person name="Thoren M.H."/>
            <person name="Johannesson H."/>
        </authorList>
    </citation>
    <scope>NUCLEOTIDE SEQUENCE</scope>
    <source>
        <strain evidence="4">SMH2392-1A</strain>
    </source>
</reference>
<protein>
    <recommendedName>
        <fullName evidence="6">Galactose oxidase</fullName>
    </recommendedName>
</protein>
<dbReference type="Pfam" id="PF09118">
    <property type="entry name" value="GO-like_E_set"/>
    <property type="match status" value="1"/>
</dbReference>
<gene>
    <name evidence="4" type="ORF">B0T26DRAFT_811769</name>
</gene>
<comment type="caution">
    <text evidence="4">The sequence shown here is derived from an EMBL/GenBank/DDBJ whole genome shotgun (WGS) entry which is preliminary data.</text>
</comment>
<evidence type="ECO:0000259" key="3">
    <source>
        <dbReference type="Pfam" id="PF09118"/>
    </source>
</evidence>